<reference evidence="1" key="2">
    <citation type="submission" date="2022-01" db="EMBL/GenBank/DDBJ databases">
        <authorList>
            <person name="Yamashiro T."/>
            <person name="Shiraishi A."/>
            <person name="Satake H."/>
            <person name="Nakayama K."/>
        </authorList>
    </citation>
    <scope>NUCLEOTIDE SEQUENCE</scope>
</reference>
<dbReference type="Proteomes" id="UP001151760">
    <property type="component" value="Unassembled WGS sequence"/>
</dbReference>
<dbReference type="EMBL" id="BQNB010010418">
    <property type="protein sequence ID" value="GJS77026.1"/>
    <property type="molecule type" value="Genomic_DNA"/>
</dbReference>
<accession>A0ABQ4YJ56</accession>
<comment type="caution">
    <text evidence="1">The sequence shown here is derived from an EMBL/GenBank/DDBJ whole genome shotgun (WGS) entry which is preliminary data.</text>
</comment>
<name>A0ABQ4YJ56_9ASTR</name>
<keyword evidence="2" id="KW-1185">Reference proteome</keyword>
<sequence length="216" mass="24681">MSTSNQQTLAESGASDRPLILEKGSYVPWASLFKRFLDNKQEDGERMWRSIEVGPHVRQRIPNPDKPDDTIPEQVSKMTEANKKQYFSDIKVMNYLLHGIPNDIYNLVDACQDAKTMWERIKRLTTLVNVIDCNNVRPIPISINTKFLNSLQQPHVNASKAKKVARNHDPLALIAHSNVHSSHSHASSSYSHITQPYYVTHHSSVIDYEEDYQGEL</sequence>
<organism evidence="1 2">
    <name type="scientific">Tanacetum coccineum</name>
    <dbReference type="NCBI Taxonomy" id="301880"/>
    <lineage>
        <taxon>Eukaryota</taxon>
        <taxon>Viridiplantae</taxon>
        <taxon>Streptophyta</taxon>
        <taxon>Embryophyta</taxon>
        <taxon>Tracheophyta</taxon>
        <taxon>Spermatophyta</taxon>
        <taxon>Magnoliopsida</taxon>
        <taxon>eudicotyledons</taxon>
        <taxon>Gunneridae</taxon>
        <taxon>Pentapetalae</taxon>
        <taxon>asterids</taxon>
        <taxon>campanulids</taxon>
        <taxon>Asterales</taxon>
        <taxon>Asteraceae</taxon>
        <taxon>Asteroideae</taxon>
        <taxon>Anthemideae</taxon>
        <taxon>Anthemidinae</taxon>
        <taxon>Tanacetum</taxon>
    </lineage>
</organism>
<proteinExistence type="predicted"/>
<protein>
    <submittedName>
        <fullName evidence="1">Uncharacterized protein</fullName>
    </submittedName>
</protein>
<evidence type="ECO:0000313" key="2">
    <source>
        <dbReference type="Proteomes" id="UP001151760"/>
    </source>
</evidence>
<reference evidence="1" key="1">
    <citation type="journal article" date="2022" name="Int. J. Mol. Sci.">
        <title>Draft Genome of Tanacetum Coccineum: Genomic Comparison of Closely Related Tanacetum-Family Plants.</title>
        <authorList>
            <person name="Yamashiro T."/>
            <person name="Shiraishi A."/>
            <person name="Nakayama K."/>
            <person name="Satake H."/>
        </authorList>
    </citation>
    <scope>NUCLEOTIDE SEQUENCE</scope>
</reference>
<evidence type="ECO:0000313" key="1">
    <source>
        <dbReference type="EMBL" id="GJS77026.1"/>
    </source>
</evidence>
<gene>
    <name evidence="1" type="ORF">Tco_0726907</name>
</gene>